<sequence length="400" mass="44459">MSNPNPEKKSKCTINLLISAAQAAYRVRKDNAINPNDDPSNPELLANITNHGYEVVKSIAPVKSEGSGPSPLAAVCLKPQDLEKPMVISFRGTKAMGDVFSDLRLVAGGTVEKKFRDAAFEFYQQVRKENPNREIIITGHSLGGHLAQYVATKAYNTDTKLQTKPLVQVRTFNTAPADTIHNAVFNKFPQLLAQFVNYRLSPDAVSSLPLQKYTGNTFIFPSNKGTLNSHKLGTMKEQLPVEILNQEVTTHYDTAKKQTMLVELVKGVASSYQCRVEGQLFSRFRAGAKNVAEMQKAFPEIIKSIEKGQYNEAVFKIEALQGKLSGNISKKLTDILMQKTIETKVSQQMQKAETPKISLIEQQQQMKAELLKMKEEPFVEKKPELNNTDEALTKPSVSLS</sequence>
<dbReference type="Proteomes" id="UP000002770">
    <property type="component" value="Unassembled WGS sequence"/>
</dbReference>
<dbReference type="EMBL" id="JH413850">
    <property type="protein sequence ID" value="EHL28963.1"/>
    <property type="molecule type" value="Genomic_DNA"/>
</dbReference>
<evidence type="ECO:0000313" key="4">
    <source>
        <dbReference type="Proteomes" id="UP000002770"/>
    </source>
</evidence>
<feature type="domain" description="Fungal lipase-type" evidence="2">
    <location>
        <begin position="108"/>
        <end position="211"/>
    </location>
</feature>
<name>G9EUG3_9GAMM</name>
<gene>
    <name evidence="3" type="ORF">LDG_8957</name>
</gene>
<accession>G9EUG3</accession>
<evidence type="ECO:0000259" key="2">
    <source>
        <dbReference type="Pfam" id="PF01764"/>
    </source>
</evidence>
<dbReference type="GO" id="GO:0006629">
    <property type="term" value="P:lipid metabolic process"/>
    <property type="evidence" value="ECO:0007669"/>
    <property type="project" value="InterPro"/>
</dbReference>
<evidence type="ECO:0000256" key="1">
    <source>
        <dbReference type="SAM" id="MobiDB-lite"/>
    </source>
</evidence>
<reference evidence="3 4" key="1">
    <citation type="journal article" date="2011" name="BMC Genomics">
        <title>Insight into cross-talk between intra-amoebal pathogens.</title>
        <authorList>
            <person name="Gimenez G."/>
            <person name="Bertelli C."/>
            <person name="Moliner C."/>
            <person name="Robert C."/>
            <person name="Raoult D."/>
            <person name="Fournier P.E."/>
            <person name="Greub G."/>
        </authorList>
    </citation>
    <scope>NUCLEOTIDE SEQUENCE [LARGE SCALE GENOMIC DNA]</scope>
    <source>
        <strain evidence="3 4">LLAP12</strain>
    </source>
</reference>
<dbReference type="RefSeq" id="WP_006872817.1">
    <property type="nucleotide sequence ID" value="NZ_JH413850.1"/>
</dbReference>
<proteinExistence type="predicted"/>
<keyword evidence="4" id="KW-1185">Reference proteome</keyword>
<dbReference type="InterPro" id="IPR002921">
    <property type="entry name" value="Fungal_lipase-type"/>
</dbReference>
<dbReference type="STRING" id="658187.LDG_8957"/>
<evidence type="ECO:0000313" key="3">
    <source>
        <dbReference type="EMBL" id="EHL28963.1"/>
    </source>
</evidence>
<dbReference type="eggNOG" id="ENOG5031EW2">
    <property type="taxonomic scope" value="Bacteria"/>
</dbReference>
<dbReference type="InterPro" id="IPR029058">
    <property type="entry name" value="AB_hydrolase_fold"/>
</dbReference>
<organism evidence="3 4">
    <name type="scientific">Legionella drancourtii LLAP12</name>
    <dbReference type="NCBI Taxonomy" id="658187"/>
    <lineage>
        <taxon>Bacteria</taxon>
        <taxon>Pseudomonadati</taxon>
        <taxon>Pseudomonadota</taxon>
        <taxon>Gammaproteobacteria</taxon>
        <taxon>Legionellales</taxon>
        <taxon>Legionellaceae</taxon>
        <taxon>Legionella</taxon>
    </lineage>
</organism>
<dbReference type="Gene3D" id="3.40.50.1820">
    <property type="entry name" value="alpha/beta hydrolase"/>
    <property type="match status" value="1"/>
</dbReference>
<dbReference type="AlphaFoldDB" id="G9EUG3"/>
<protein>
    <recommendedName>
        <fullName evidence="2">Fungal lipase-type domain-containing protein</fullName>
    </recommendedName>
</protein>
<feature type="compositionally biased region" description="Polar residues" evidence="1">
    <location>
        <begin position="385"/>
        <end position="400"/>
    </location>
</feature>
<dbReference type="InParanoid" id="G9EUG3"/>
<feature type="region of interest" description="Disordered" evidence="1">
    <location>
        <begin position="378"/>
        <end position="400"/>
    </location>
</feature>
<dbReference type="SUPFAM" id="SSF53474">
    <property type="entry name" value="alpha/beta-Hydrolases"/>
    <property type="match status" value="1"/>
</dbReference>
<dbReference type="OrthoDB" id="7226437at2"/>
<dbReference type="Pfam" id="PF01764">
    <property type="entry name" value="Lipase_3"/>
    <property type="match status" value="1"/>
</dbReference>
<dbReference type="HOGENOM" id="CLU_688478_0_0_6"/>